<evidence type="ECO:0000313" key="9">
    <source>
        <dbReference type="EMBL" id="MBP1897022.1"/>
    </source>
</evidence>
<reference evidence="9 10" key="1">
    <citation type="submission" date="2021-03" db="EMBL/GenBank/DDBJ databases">
        <title>Genomic Encyclopedia of Type Strains, Phase IV (KMG-IV): sequencing the most valuable type-strain genomes for metagenomic binning, comparative biology and taxonomic classification.</title>
        <authorList>
            <person name="Goeker M."/>
        </authorList>
    </citation>
    <scope>NUCLEOTIDE SEQUENCE [LARGE SCALE GENOMIC DNA]</scope>
    <source>
        <strain evidence="9 10">DSM 15596</strain>
    </source>
</reference>
<dbReference type="PROSITE" id="PS50850">
    <property type="entry name" value="MFS"/>
    <property type="match status" value="1"/>
</dbReference>
<dbReference type="Pfam" id="PF07690">
    <property type="entry name" value="MFS_1"/>
    <property type="match status" value="1"/>
</dbReference>
<feature type="transmembrane region" description="Helical" evidence="7">
    <location>
        <begin position="100"/>
        <end position="124"/>
    </location>
</feature>
<feature type="transmembrane region" description="Helical" evidence="7">
    <location>
        <begin position="74"/>
        <end position="94"/>
    </location>
</feature>
<feature type="transmembrane region" description="Helical" evidence="7">
    <location>
        <begin position="326"/>
        <end position="345"/>
    </location>
</feature>
<dbReference type="RefSeq" id="WP_210095765.1">
    <property type="nucleotide sequence ID" value="NZ_JAGGKI010000038.1"/>
</dbReference>
<evidence type="ECO:0000256" key="4">
    <source>
        <dbReference type="ARBA" id="ARBA00022692"/>
    </source>
</evidence>
<feature type="transmembrane region" description="Helical" evidence="7">
    <location>
        <begin position="225"/>
        <end position="244"/>
    </location>
</feature>
<feature type="transmembrane region" description="Helical" evidence="7">
    <location>
        <begin position="194"/>
        <end position="213"/>
    </location>
</feature>
<gene>
    <name evidence="9" type="ORF">J2Z18_006167</name>
</gene>
<dbReference type="Gene3D" id="1.20.1250.20">
    <property type="entry name" value="MFS general substrate transporter like domains"/>
    <property type="match status" value="1"/>
</dbReference>
<feature type="transmembrane region" description="Helical" evidence="7">
    <location>
        <begin position="45"/>
        <end position="62"/>
    </location>
</feature>
<dbReference type="EMBL" id="JAGGKI010000038">
    <property type="protein sequence ID" value="MBP1897022.1"/>
    <property type="molecule type" value="Genomic_DNA"/>
</dbReference>
<dbReference type="SUPFAM" id="SSF103473">
    <property type="entry name" value="MFS general substrate transporter"/>
    <property type="match status" value="1"/>
</dbReference>
<evidence type="ECO:0000256" key="6">
    <source>
        <dbReference type="ARBA" id="ARBA00023136"/>
    </source>
</evidence>
<organism evidence="9 10">
    <name type="scientific">Paenibacillus lactis</name>
    <dbReference type="NCBI Taxonomy" id="228574"/>
    <lineage>
        <taxon>Bacteria</taxon>
        <taxon>Bacillati</taxon>
        <taxon>Bacillota</taxon>
        <taxon>Bacilli</taxon>
        <taxon>Bacillales</taxon>
        <taxon>Paenibacillaceae</taxon>
        <taxon>Paenibacillus</taxon>
    </lineage>
</organism>
<feature type="transmembrane region" description="Helical" evidence="7">
    <location>
        <begin position="392"/>
        <end position="412"/>
    </location>
</feature>
<keyword evidence="10" id="KW-1185">Reference proteome</keyword>
<feature type="transmembrane region" description="Helical" evidence="7">
    <location>
        <begin position="136"/>
        <end position="154"/>
    </location>
</feature>
<dbReference type="InterPro" id="IPR004638">
    <property type="entry name" value="EmrB-like"/>
</dbReference>
<evidence type="ECO:0000256" key="1">
    <source>
        <dbReference type="ARBA" id="ARBA00004651"/>
    </source>
</evidence>
<accession>A0ABS4FL74</accession>
<feature type="transmembrane region" description="Helical" evidence="7">
    <location>
        <begin position="467"/>
        <end position="489"/>
    </location>
</feature>
<proteinExistence type="predicted"/>
<dbReference type="Proteomes" id="UP000706926">
    <property type="component" value="Unassembled WGS sequence"/>
</dbReference>
<dbReference type="InterPro" id="IPR036259">
    <property type="entry name" value="MFS_trans_sf"/>
</dbReference>
<keyword evidence="3" id="KW-1003">Cell membrane</keyword>
<feature type="transmembrane region" description="Helical" evidence="7">
    <location>
        <begin position="351"/>
        <end position="372"/>
    </location>
</feature>
<evidence type="ECO:0000256" key="7">
    <source>
        <dbReference type="SAM" id="Phobius"/>
    </source>
</evidence>
<comment type="caution">
    <text evidence="9">The sequence shown here is derived from an EMBL/GenBank/DDBJ whole genome shotgun (WGS) entry which is preliminary data.</text>
</comment>
<evidence type="ECO:0000259" key="8">
    <source>
        <dbReference type="PROSITE" id="PS50850"/>
    </source>
</evidence>
<evidence type="ECO:0000256" key="2">
    <source>
        <dbReference type="ARBA" id="ARBA00022448"/>
    </source>
</evidence>
<comment type="subcellular location">
    <subcellularLocation>
        <location evidence="1">Cell membrane</location>
        <topology evidence="1">Multi-pass membrane protein</topology>
    </subcellularLocation>
</comment>
<evidence type="ECO:0000256" key="5">
    <source>
        <dbReference type="ARBA" id="ARBA00022989"/>
    </source>
</evidence>
<feature type="domain" description="Major facilitator superfamily (MFS) profile" evidence="8">
    <location>
        <begin position="9"/>
        <end position="494"/>
    </location>
</feature>
<sequence>MAQQRRFIILMSIALGLVLTALDHTIVSASVSKIIDDIGGLDRVTWIYTTYALAGTSTMLIFGKLSDLFGRKTLYLVSIGIFLLGSALCGTAQTMEQLSIYRVIQGIGSGGIFPISFSLIYTLYTDPKESGKLSGIFGAVFGLSSIAGPQIGMWISETLSWRWCFYINLPIGILSFAAMLLTLRESRAETKPKIDVLGAILIVIATVCSMIALELGGNNVSWTSWKIMALFGISVMAVISFFTVERRAMEPILPLKLFKNRMVTGTSIVVFCQGAMMFAAMTYLPLYTNYVLGESRLNLLLTPLMLSMIIGSVLMGLILTRFQIRTVMVVNMGIGIVVSSLFMSLSPAVPFWQFIGMVVLLGLGVLGPLNSLSQNAVAYSVEERSIGIASSLVGFCRSMGGVMGASIMAVIVNSQMTASVETAITRFNLNSSSNPSYHPPDAETVLRYKDRFEPELVSYFTHAMDHAITQGFVLLLGFSVLGAIAALTVGSMKIKKRSEETSRAKTSSRLEI</sequence>
<keyword evidence="2" id="KW-0813">Transport</keyword>
<dbReference type="PANTHER" id="PTHR23501">
    <property type="entry name" value="MAJOR FACILITATOR SUPERFAMILY"/>
    <property type="match status" value="1"/>
</dbReference>
<dbReference type="Gene3D" id="1.20.1720.10">
    <property type="entry name" value="Multidrug resistance protein D"/>
    <property type="match status" value="1"/>
</dbReference>
<dbReference type="InterPro" id="IPR011701">
    <property type="entry name" value="MFS"/>
</dbReference>
<keyword evidence="4 7" id="KW-0812">Transmembrane</keyword>
<feature type="transmembrane region" description="Helical" evidence="7">
    <location>
        <begin position="265"/>
        <end position="287"/>
    </location>
</feature>
<dbReference type="PANTHER" id="PTHR23501:SF197">
    <property type="entry name" value="COMD"/>
    <property type="match status" value="1"/>
</dbReference>
<name>A0ABS4FL74_9BACL</name>
<keyword evidence="5 7" id="KW-1133">Transmembrane helix</keyword>
<evidence type="ECO:0000313" key="10">
    <source>
        <dbReference type="Proteomes" id="UP000706926"/>
    </source>
</evidence>
<feature type="transmembrane region" description="Helical" evidence="7">
    <location>
        <begin position="160"/>
        <end position="182"/>
    </location>
</feature>
<dbReference type="InterPro" id="IPR020846">
    <property type="entry name" value="MFS_dom"/>
</dbReference>
<dbReference type="GeneID" id="95407994"/>
<feature type="transmembrane region" description="Helical" evidence="7">
    <location>
        <begin position="299"/>
        <end position="319"/>
    </location>
</feature>
<evidence type="ECO:0000256" key="3">
    <source>
        <dbReference type="ARBA" id="ARBA00022475"/>
    </source>
</evidence>
<keyword evidence="6 7" id="KW-0472">Membrane</keyword>
<protein>
    <submittedName>
        <fullName evidence="9">EmrB/QacA subfamily drug resistance transporter</fullName>
    </submittedName>
</protein>
<dbReference type="NCBIfam" id="TIGR00711">
    <property type="entry name" value="efflux_EmrB"/>
    <property type="match status" value="1"/>
</dbReference>